<proteinExistence type="predicted"/>
<accession>A0A6C0LJA4</accession>
<dbReference type="AlphaFoldDB" id="A0A6C0LJA4"/>
<reference evidence="1" key="1">
    <citation type="journal article" date="2020" name="Nature">
        <title>Giant virus diversity and host interactions through global metagenomics.</title>
        <authorList>
            <person name="Schulz F."/>
            <person name="Roux S."/>
            <person name="Paez-Espino D."/>
            <person name="Jungbluth S."/>
            <person name="Walsh D.A."/>
            <person name="Denef V.J."/>
            <person name="McMahon K.D."/>
            <person name="Konstantinidis K.T."/>
            <person name="Eloe-Fadrosh E.A."/>
            <person name="Kyrpides N.C."/>
            <person name="Woyke T."/>
        </authorList>
    </citation>
    <scope>NUCLEOTIDE SEQUENCE</scope>
    <source>
        <strain evidence="1">GVMAG-M-3300027833-19</strain>
    </source>
</reference>
<organism evidence="1">
    <name type="scientific">viral metagenome</name>
    <dbReference type="NCBI Taxonomy" id="1070528"/>
    <lineage>
        <taxon>unclassified sequences</taxon>
        <taxon>metagenomes</taxon>
        <taxon>organismal metagenomes</taxon>
    </lineage>
</organism>
<dbReference type="EMBL" id="MN740510">
    <property type="protein sequence ID" value="QHU30597.1"/>
    <property type="molecule type" value="Genomic_DNA"/>
</dbReference>
<evidence type="ECO:0000313" key="1">
    <source>
        <dbReference type="EMBL" id="QHU30597.1"/>
    </source>
</evidence>
<sequence>MTIDIKYNSETFNLLESNSKLSISKINNKYTKSIKYSKYILKFTYNDLSIDLELSSSNILKLYVILQHHFKVKTIKDLSELEWDYTNFKVEITAKNNNKLSDHIKLLNYFLNLKNEFNTILKIEDLENRIKLKDKRGIGGERPRELNYMYGFSYYTPATKKSLNNSERLFESPFPIEEINPKRKAIVNVPNGKIKCFTCGCTEGEMDIFGKQCHFEKGHLIPIKVENTTKSYPQCKWCNTFYKDKIEWDFSTGKPKFNTLAVMRDTKKSDLISYIKKLGITPNDLEKK</sequence>
<protein>
    <submittedName>
        <fullName evidence="1">Uncharacterized protein</fullName>
    </submittedName>
</protein>
<name>A0A6C0LJA4_9ZZZZ</name>